<evidence type="ECO:0000256" key="1">
    <source>
        <dbReference type="ARBA" id="ARBA00022786"/>
    </source>
</evidence>
<dbReference type="GO" id="GO:0032182">
    <property type="term" value="F:ubiquitin-like protein binding"/>
    <property type="evidence" value="ECO:0007669"/>
    <property type="project" value="TreeGrafter"/>
</dbReference>
<dbReference type="InterPro" id="IPR014764">
    <property type="entry name" value="DCN-prot"/>
</dbReference>
<dbReference type="PANTHER" id="PTHR12281:SF31">
    <property type="entry name" value="DCN1-LIKE PROTEIN 3"/>
    <property type="match status" value="1"/>
</dbReference>
<dbReference type="Gene3D" id="1.10.8.10">
    <property type="entry name" value="DNA helicase RuvA subunit, C-terminal domain"/>
    <property type="match status" value="1"/>
</dbReference>
<dbReference type="InterPro" id="IPR009060">
    <property type="entry name" value="UBA-like_sf"/>
</dbReference>
<dbReference type="PANTHER" id="PTHR12281">
    <property type="entry name" value="RP42 RELATED"/>
    <property type="match status" value="1"/>
</dbReference>
<dbReference type="GO" id="GO:0045116">
    <property type="term" value="P:protein neddylation"/>
    <property type="evidence" value="ECO:0007669"/>
    <property type="project" value="TreeGrafter"/>
</dbReference>
<feature type="domain" description="DCUN1" evidence="3">
    <location>
        <begin position="61"/>
        <end position="294"/>
    </location>
</feature>
<keyword evidence="4" id="KW-0436">Ligase</keyword>
<evidence type="ECO:0000313" key="4">
    <source>
        <dbReference type="EMBL" id="WFD41168.1"/>
    </source>
</evidence>
<evidence type="ECO:0000256" key="2">
    <source>
        <dbReference type="RuleBase" id="RU410713"/>
    </source>
</evidence>
<reference evidence="4" key="1">
    <citation type="submission" date="2023-03" db="EMBL/GenBank/DDBJ databases">
        <title>Mating type loci evolution in Malassezia.</title>
        <authorList>
            <person name="Coelho M.A."/>
        </authorList>
    </citation>
    <scope>NUCLEOTIDE SEQUENCE</scope>
    <source>
        <strain evidence="4">CBS 9431</strain>
    </source>
</reference>
<dbReference type="Gene3D" id="1.10.238.200">
    <property type="entry name" value="Cullin, PONY binding domain"/>
    <property type="match status" value="1"/>
</dbReference>
<dbReference type="GO" id="GO:0097602">
    <property type="term" value="F:cullin family protein binding"/>
    <property type="evidence" value="ECO:0007669"/>
    <property type="project" value="TreeGrafter"/>
</dbReference>
<dbReference type="InterPro" id="IPR005176">
    <property type="entry name" value="PONY_dom"/>
</dbReference>
<comment type="function">
    <text evidence="2">Neddylation of cullins play an essential role in the regulation of SCF-type complexes activity.</text>
</comment>
<dbReference type="SUPFAM" id="SSF46934">
    <property type="entry name" value="UBA-like"/>
    <property type="match status" value="1"/>
</dbReference>
<dbReference type="InterPro" id="IPR042460">
    <property type="entry name" value="DCN1-like_PONY"/>
</dbReference>
<dbReference type="GO" id="GO:0016874">
    <property type="term" value="F:ligase activity"/>
    <property type="evidence" value="ECO:0007669"/>
    <property type="project" value="UniProtKB-KW"/>
</dbReference>
<proteinExistence type="predicted"/>
<dbReference type="Proteomes" id="UP001217754">
    <property type="component" value="Chromosome 9"/>
</dbReference>
<dbReference type="GO" id="GO:0000151">
    <property type="term" value="C:ubiquitin ligase complex"/>
    <property type="evidence" value="ECO:0007669"/>
    <property type="project" value="TreeGrafter"/>
</dbReference>
<dbReference type="EMBL" id="CP119966">
    <property type="protein sequence ID" value="WFD41168.1"/>
    <property type="molecule type" value="Genomic_DNA"/>
</dbReference>
<dbReference type="GeneID" id="85227814"/>
<sequence length="301" mass="33309">MVTKVSKSATTQRFVAVTGASSADAQQFLRDHNYRLEAAVDAYFSKDQGAAPRLSPQQEKEATAALHALFDEYKDDAEPDTITAEGALTMFNEINVDVASVAVLPLSYYLDSPSLGHFTRAGYVEGWLRLGLGASLTGSPSKEKVLELQQGVVPALMHTFATDGAVIPPRSPIRATPSKKGLYTTVYEYTFMFARSEGQKNIGVDVAITFWDLLLPHAPSYDAAGTRTEPPSFTPAQFTLWKRFLTEEANVRIVSKDTWSQFLEFTQEIDPSFESHDFDAAWPSVIDEFVEWARKQLAHNA</sequence>
<dbReference type="AlphaFoldDB" id="A0AAF0FA40"/>
<keyword evidence="1" id="KW-0833">Ubl conjugation pathway</keyword>
<dbReference type="PROSITE" id="PS51229">
    <property type="entry name" value="DCUN1"/>
    <property type="match status" value="1"/>
</dbReference>
<keyword evidence="5" id="KW-1185">Reference proteome</keyword>
<dbReference type="Pfam" id="PF14555">
    <property type="entry name" value="UBA_4"/>
    <property type="match status" value="1"/>
</dbReference>
<dbReference type="GO" id="GO:0031624">
    <property type="term" value="F:ubiquitin conjugating enzyme binding"/>
    <property type="evidence" value="ECO:0007669"/>
    <property type="project" value="TreeGrafter"/>
</dbReference>
<organism evidence="4 5">
    <name type="scientific">Malassezia japonica</name>
    <dbReference type="NCBI Taxonomy" id="223818"/>
    <lineage>
        <taxon>Eukaryota</taxon>
        <taxon>Fungi</taxon>
        <taxon>Dikarya</taxon>
        <taxon>Basidiomycota</taxon>
        <taxon>Ustilaginomycotina</taxon>
        <taxon>Malasseziomycetes</taxon>
        <taxon>Malasseziales</taxon>
        <taxon>Malasseziaceae</taxon>
        <taxon>Malassezia</taxon>
    </lineage>
</organism>
<evidence type="ECO:0000259" key="3">
    <source>
        <dbReference type="PROSITE" id="PS51229"/>
    </source>
</evidence>
<gene>
    <name evidence="4" type="primary">DCN1</name>
    <name evidence="4" type="ORF">MJAP1_004163</name>
</gene>
<accession>A0AAF0FA40</accession>
<dbReference type="RefSeq" id="XP_060124065.1">
    <property type="nucleotide sequence ID" value="XM_060268082.1"/>
</dbReference>
<dbReference type="Gene3D" id="1.10.238.10">
    <property type="entry name" value="EF-hand"/>
    <property type="match status" value="1"/>
</dbReference>
<name>A0AAF0FA40_9BASI</name>
<evidence type="ECO:0000313" key="5">
    <source>
        <dbReference type="Proteomes" id="UP001217754"/>
    </source>
</evidence>
<dbReference type="Pfam" id="PF03556">
    <property type="entry name" value="Cullin_binding"/>
    <property type="match status" value="1"/>
</dbReference>
<protein>
    <recommendedName>
        <fullName evidence="2">Defective in cullin neddylation protein</fullName>
    </recommendedName>
</protein>